<comment type="function">
    <text evidence="6">Thiol-specific peroxidase that catalyzes the reduction of hydrogen peroxide and organic hydroperoxides to water and alcohols, respectively. Plays a role in cell protection against oxidative stress by detoxifying peroxides.</text>
</comment>
<evidence type="ECO:0000256" key="3">
    <source>
        <dbReference type="ARBA" id="ARBA00023002"/>
    </source>
</evidence>
<comment type="subunit">
    <text evidence="6">Homodimer.</text>
</comment>
<evidence type="ECO:0000256" key="6">
    <source>
        <dbReference type="HAMAP-Rule" id="MF_00269"/>
    </source>
</evidence>
<organism evidence="8 9">
    <name type="scientific">Acidiluteibacter ferrifornacis</name>
    <dbReference type="NCBI Taxonomy" id="2692424"/>
    <lineage>
        <taxon>Bacteria</taxon>
        <taxon>Pseudomonadati</taxon>
        <taxon>Bacteroidota</taxon>
        <taxon>Flavobacteriia</taxon>
        <taxon>Flavobacteriales</taxon>
        <taxon>Cryomorphaceae</taxon>
        <taxon>Acidiluteibacter</taxon>
    </lineage>
</organism>
<gene>
    <name evidence="6" type="primary">tpx</name>
    <name evidence="8" type="ORF">GQN54_07770</name>
</gene>
<dbReference type="CDD" id="cd03014">
    <property type="entry name" value="PRX_Atyp2cys"/>
    <property type="match status" value="1"/>
</dbReference>
<evidence type="ECO:0000256" key="2">
    <source>
        <dbReference type="ARBA" id="ARBA00022862"/>
    </source>
</evidence>
<keyword evidence="1 6" id="KW-0575">Peroxidase</keyword>
<dbReference type="EMBL" id="WWNE01000006">
    <property type="protein sequence ID" value="NBG66013.1"/>
    <property type="molecule type" value="Genomic_DNA"/>
</dbReference>
<evidence type="ECO:0000313" key="8">
    <source>
        <dbReference type="EMBL" id="NBG66013.1"/>
    </source>
</evidence>
<dbReference type="GO" id="GO:0008379">
    <property type="term" value="F:thioredoxin peroxidase activity"/>
    <property type="evidence" value="ECO:0007669"/>
    <property type="project" value="UniProtKB-UniRule"/>
</dbReference>
<evidence type="ECO:0000313" key="9">
    <source>
        <dbReference type="Proteomes" id="UP000470771"/>
    </source>
</evidence>
<evidence type="ECO:0000259" key="7">
    <source>
        <dbReference type="PROSITE" id="PS51352"/>
    </source>
</evidence>
<dbReference type="Gene3D" id="3.40.30.10">
    <property type="entry name" value="Glutaredoxin"/>
    <property type="match status" value="1"/>
</dbReference>
<dbReference type="InterPro" id="IPR002065">
    <property type="entry name" value="TPX"/>
</dbReference>
<evidence type="ECO:0000256" key="1">
    <source>
        <dbReference type="ARBA" id="ARBA00022559"/>
    </source>
</evidence>
<evidence type="ECO:0000256" key="5">
    <source>
        <dbReference type="ARBA" id="ARBA00023284"/>
    </source>
</evidence>
<accession>A0A6N9NJB2</accession>
<name>A0A6N9NJB2_9FLAO</name>
<feature type="active site" description="Cysteine sulfenic acid (-SOH) intermediate" evidence="6">
    <location>
        <position position="60"/>
    </location>
</feature>
<comment type="catalytic activity">
    <reaction evidence="6">
        <text>a hydroperoxide + [thioredoxin]-dithiol = an alcohol + [thioredoxin]-disulfide + H2O</text>
        <dbReference type="Rhea" id="RHEA:62620"/>
        <dbReference type="Rhea" id="RHEA-COMP:10698"/>
        <dbReference type="Rhea" id="RHEA-COMP:10700"/>
        <dbReference type="ChEBI" id="CHEBI:15377"/>
        <dbReference type="ChEBI" id="CHEBI:29950"/>
        <dbReference type="ChEBI" id="CHEBI:30879"/>
        <dbReference type="ChEBI" id="CHEBI:35924"/>
        <dbReference type="ChEBI" id="CHEBI:50058"/>
        <dbReference type="EC" id="1.11.1.24"/>
    </reaction>
</comment>
<keyword evidence="3 6" id="KW-0560">Oxidoreductase</keyword>
<feature type="disulfide bond" description="Redox-active" evidence="6">
    <location>
        <begin position="60"/>
        <end position="94"/>
    </location>
</feature>
<comment type="caution">
    <text evidence="8">The sequence shown here is derived from an EMBL/GenBank/DDBJ whole genome shotgun (WGS) entry which is preliminary data.</text>
</comment>
<dbReference type="InterPro" id="IPR018219">
    <property type="entry name" value="Tpx_CS"/>
</dbReference>
<dbReference type="InterPro" id="IPR013766">
    <property type="entry name" value="Thioredoxin_domain"/>
</dbReference>
<keyword evidence="5 6" id="KW-0676">Redox-active center</keyword>
<dbReference type="InterPro" id="IPR036249">
    <property type="entry name" value="Thioredoxin-like_sf"/>
</dbReference>
<sequence>MDTTNFKGNKVNLAGSLPKVGDVAPDFTYVKSDLSEGKLSDLSNKVKVLIAVPSLDTGVCQMETRAFNSKLKERVGIEGLIISKDLPFAMKRFCESEGIENVTNASDFRYHEFSKSYGLDMTEGPLKGLHARAVFVVDQNNRITFSELVDDITHEPNYDNVMKAIDELK</sequence>
<dbReference type="InterPro" id="IPR013740">
    <property type="entry name" value="Redoxin"/>
</dbReference>
<reference evidence="8 9" key="1">
    <citation type="submission" date="2019-12" db="EMBL/GenBank/DDBJ databases">
        <authorList>
            <person name="Zhao J."/>
        </authorList>
    </citation>
    <scope>NUCLEOTIDE SEQUENCE [LARGE SCALE GENOMIC DNA]</scope>
    <source>
        <strain evidence="8 9">S-15</strain>
    </source>
</reference>
<comment type="similarity">
    <text evidence="6">Belongs to the peroxiredoxin family. Tpx subfamily.</text>
</comment>
<dbReference type="PROSITE" id="PS01265">
    <property type="entry name" value="TPX"/>
    <property type="match status" value="1"/>
</dbReference>
<dbReference type="Proteomes" id="UP000470771">
    <property type="component" value="Unassembled WGS sequence"/>
</dbReference>
<protein>
    <recommendedName>
        <fullName evidence="6">Thiol peroxidase</fullName>
        <shortName evidence="6">Tpx</shortName>
        <ecNumber evidence="6">1.11.1.24</ecNumber>
    </recommendedName>
    <alternativeName>
        <fullName evidence="6">Peroxiredoxin tpx</fullName>
        <shortName evidence="6">Prx</shortName>
    </alternativeName>
    <alternativeName>
        <fullName evidence="6">Thioredoxin peroxidase</fullName>
    </alternativeName>
    <alternativeName>
        <fullName evidence="6">Thioredoxin-dependent peroxiredoxin</fullName>
    </alternativeName>
</protein>
<dbReference type="PROSITE" id="PS51352">
    <property type="entry name" value="THIOREDOXIN_2"/>
    <property type="match status" value="1"/>
</dbReference>
<dbReference type="PANTHER" id="PTHR43110:SF1">
    <property type="entry name" value="THIOL PEROXIDASE"/>
    <property type="match status" value="1"/>
</dbReference>
<keyword evidence="4 6" id="KW-1015">Disulfide bond</keyword>
<dbReference type="SUPFAM" id="SSF52833">
    <property type="entry name" value="Thioredoxin-like"/>
    <property type="match status" value="1"/>
</dbReference>
<dbReference type="InterPro" id="IPR050455">
    <property type="entry name" value="Tpx_Peroxidase_subfamily"/>
</dbReference>
<keyword evidence="2 6" id="KW-0049">Antioxidant</keyword>
<proteinExistence type="inferred from homology"/>
<dbReference type="PANTHER" id="PTHR43110">
    <property type="entry name" value="THIOL PEROXIDASE"/>
    <property type="match status" value="1"/>
</dbReference>
<dbReference type="HAMAP" id="MF_00269">
    <property type="entry name" value="Tpx"/>
    <property type="match status" value="1"/>
</dbReference>
<evidence type="ECO:0000256" key="4">
    <source>
        <dbReference type="ARBA" id="ARBA00023157"/>
    </source>
</evidence>
<dbReference type="EC" id="1.11.1.24" evidence="6"/>
<keyword evidence="9" id="KW-1185">Reference proteome</keyword>
<dbReference type="NCBIfam" id="NF001808">
    <property type="entry name" value="PRK00522.1"/>
    <property type="match status" value="1"/>
</dbReference>
<feature type="domain" description="Thioredoxin" evidence="7">
    <location>
        <begin position="18"/>
        <end position="169"/>
    </location>
</feature>
<comment type="miscellaneous">
    <text evidence="6">The active site is a conserved redox-active cysteine residue, the peroxidatic cysteine (C(P)), which makes the nucleophilic attack on the peroxide substrate. The peroxide oxidizes the C(P)-SH to cysteine sulfenic acid (C(P)-SOH), which then reacts with another cysteine residue, the resolving cysteine (C(R)), to form a disulfide bridge. The disulfide is subsequently reduced by an appropriate electron donor to complete the catalytic cycle. In this atypical 2-Cys peroxiredoxin, C(R) is present in the same subunit to form an intramolecular disulfide. The disulfide is subsequently reduced by thioredoxin.</text>
</comment>
<dbReference type="AlphaFoldDB" id="A0A6N9NJB2"/>
<dbReference type="RefSeq" id="WP_160632961.1">
    <property type="nucleotide sequence ID" value="NZ_WWNE01000006.1"/>
</dbReference>
<dbReference type="Pfam" id="PF08534">
    <property type="entry name" value="Redoxin"/>
    <property type="match status" value="1"/>
</dbReference>